<comment type="cofactor">
    <cofactor evidence="7">
        <name>heme</name>
        <dbReference type="ChEBI" id="CHEBI:30413"/>
    </cofactor>
</comment>
<proteinExistence type="predicted"/>
<evidence type="ECO:0008006" key="11">
    <source>
        <dbReference type="Google" id="ProtNLM"/>
    </source>
</evidence>
<dbReference type="SUPFAM" id="SSF48264">
    <property type="entry name" value="Cytochrome P450"/>
    <property type="match status" value="2"/>
</dbReference>
<feature type="binding site" description="axial binding residue" evidence="7">
    <location>
        <position position="242"/>
    </location>
    <ligand>
        <name>heme</name>
        <dbReference type="ChEBI" id="CHEBI:30413"/>
    </ligand>
    <ligandPart>
        <name>Fe</name>
        <dbReference type="ChEBI" id="CHEBI:18248"/>
    </ligandPart>
</feature>
<feature type="chain" id="PRO_5044889359" description="Cytochrome P450" evidence="8">
    <location>
        <begin position="18"/>
        <end position="302"/>
    </location>
</feature>
<evidence type="ECO:0000256" key="4">
    <source>
        <dbReference type="ARBA" id="ARBA00022989"/>
    </source>
</evidence>
<organism evidence="9 10">
    <name type="scientific">Urochloa decumbens</name>
    <dbReference type="NCBI Taxonomy" id="240449"/>
    <lineage>
        <taxon>Eukaryota</taxon>
        <taxon>Viridiplantae</taxon>
        <taxon>Streptophyta</taxon>
        <taxon>Embryophyta</taxon>
        <taxon>Tracheophyta</taxon>
        <taxon>Spermatophyta</taxon>
        <taxon>Magnoliopsida</taxon>
        <taxon>Liliopsida</taxon>
        <taxon>Poales</taxon>
        <taxon>Poaceae</taxon>
        <taxon>PACMAD clade</taxon>
        <taxon>Panicoideae</taxon>
        <taxon>Panicodae</taxon>
        <taxon>Paniceae</taxon>
        <taxon>Melinidinae</taxon>
        <taxon>Urochloa</taxon>
    </lineage>
</organism>
<dbReference type="InterPro" id="IPR002403">
    <property type="entry name" value="Cyt_P450_E_grp-IV"/>
</dbReference>
<dbReference type="Pfam" id="PF00067">
    <property type="entry name" value="p450"/>
    <property type="match status" value="1"/>
</dbReference>
<evidence type="ECO:0000256" key="6">
    <source>
        <dbReference type="ARBA" id="ARBA00023136"/>
    </source>
</evidence>
<dbReference type="Gene3D" id="1.10.630.10">
    <property type="entry name" value="Cytochrome P450"/>
    <property type="match status" value="2"/>
</dbReference>
<evidence type="ECO:0000256" key="2">
    <source>
        <dbReference type="ARBA" id="ARBA00022692"/>
    </source>
</evidence>
<dbReference type="InterPro" id="IPR001128">
    <property type="entry name" value="Cyt_P450"/>
</dbReference>
<dbReference type="PRINTS" id="PR00465">
    <property type="entry name" value="EP450IV"/>
</dbReference>
<accession>A0ABC9DCH3</accession>
<evidence type="ECO:0000256" key="3">
    <source>
        <dbReference type="ARBA" id="ARBA00022723"/>
    </source>
</evidence>
<keyword evidence="6" id="KW-0472">Membrane</keyword>
<keyword evidence="10" id="KW-1185">Reference proteome</keyword>
<evidence type="ECO:0000313" key="10">
    <source>
        <dbReference type="Proteomes" id="UP001497457"/>
    </source>
</evidence>
<keyword evidence="7" id="KW-0349">Heme</keyword>
<dbReference type="Proteomes" id="UP001497457">
    <property type="component" value="Chromosome 32b"/>
</dbReference>
<keyword evidence="8" id="KW-0732">Signal</keyword>
<evidence type="ECO:0000256" key="7">
    <source>
        <dbReference type="PIRSR" id="PIRSR602403-1"/>
    </source>
</evidence>
<reference evidence="9" key="1">
    <citation type="submission" date="2024-10" db="EMBL/GenBank/DDBJ databases">
        <authorList>
            <person name="Ryan C."/>
        </authorList>
    </citation>
    <scope>NUCLEOTIDE SEQUENCE [LARGE SCALE GENOMIC DNA]</scope>
</reference>
<dbReference type="InterPro" id="IPR051103">
    <property type="entry name" value="Plant_metabolite_P450s"/>
</dbReference>
<sequence length="302" mass="32236">MEAVHLLTLGMAFIVLAAIFRQGTTTRRRDRTTIRVSDAAVARRALIDHADAFSNRPTPAFSAGRPVTHSIASMPYGPVWQTLRRNLTANILHHSRLGDLAQLEREAAVAAASILSAEAGSGDVVVVPRDTIHGAVLTLFARVLQLLRCGHGIGAFVDDEAPTLAAAAAPSGGAKLEVAVPPGGAPVSFVLGDIGRDGKVWTKPDKFRPERFLEGGEGEGVSLVPGPKEIKMMPFGTGRRHCSGVAMGMAHVKCFLAELVRGLEWVPPADDGGGIDFTEIDGFIKWMKTPLRVRIAPRSMMK</sequence>
<dbReference type="InterPro" id="IPR036396">
    <property type="entry name" value="Cyt_P450_sf"/>
</dbReference>
<comment type="subcellular location">
    <subcellularLocation>
        <location evidence="1">Membrane</location>
        <topology evidence="1">Single-pass membrane protein</topology>
    </subcellularLocation>
</comment>
<dbReference type="AlphaFoldDB" id="A0ABC9DCH3"/>
<dbReference type="PANTHER" id="PTHR24298">
    <property type="entry name" value="FLAVONOID 3'-MONOOXYGENASE-RELATED"/>
    <property type="match status" value="1"/>
</dbReference>
<gene>
    <name evidence="9" type="ORF">URODEC1_LOCUS83661</name>
</gene>
<evidence type="ECO:0000256" key="5">
    <source>
        <dbReference type="ARBA" id="ARBA00023004"/>
    </source>
</evidence>
<keyword evidence="3 7" id="KW-0479">Metal-binding</keyword>
<evidence type="ECO:0000313" key="9">
    <source>
        <dbReference type="EMBL" id="CAL5035814.1"/>
    </source>
</evidence>
<keyword evidence="4" id="KW-1133">Transmembrane helix</keyword>
<dbReference type="PANTHER" id="PTHR24298:SF389">
    <property type="entry name" value="OS04G0128400 PROTEIN"/>
    <property type="match status" value="1"/>
</dbReference>
<dbReference type="EMBL" id="OZ075142">
    <property type="protein sequence ID" value="CAL5035814.1"/>
    <property type="molecule type" value="Genomic_DNA"/>
</dbReference>
<keyword evidence="2" id="KW-0812">Transmembrane</keyword>
<protein>
    <recommendedName>
        <fullName evidence="11">Cytochrome P450</fullName>
    </recommendedName>
</protein>
<name>A0ABC9DCH3_9POAL</name>
<dbReference type="GO" id="GO:0016020">
    <property type="term" value="C:membrane"/>
    <property type="evidence" value="ECO:0007669"/>
    <property type="project" value="UniProtKB-SubCell"/>
</dbReference>
<evidence type="ECO:0000256" key="8">
    <source>
        <dbReference type="SAM" id="SignalP"/>
    </source>
</evidence>
<feature type="signal peptide" evidence="8">
    <location>
        <begin position="1"/>
        <end position="17"/>
    </location>
</feature>
<evidence type="ECO:0000256" key="1">
    <source>
        <dbReference type="ARBA" id="ARBA00004167"/>
    </source>
</evidence>
<keyword evidence="5 7" id="KW-0408">Iron</keyword>
<dbReference type="GO" id="GO:0046872">
    <property type="term" value="F:metal ion binding"/>
    <property type="evidence" value="ECO:0007669"/>
    <property type="project" value="UniProtKB-KW"/>
</dbReference>